<dbReference type="Pfam" id="PF00563">
    <property type="entry name" value="EAL"/>
    <property type="match status" value="1"/>
</dbReference>
<evidence type="ECO:0000256" key="1">
    <source>
        <dbReference type="SAM" id="Phobius"/>
    </source>
</evidence>
<evidence type="ECO:0000259" key="4">
    <source>
        <dbReference type="PROSITE" id="PS50883"/>
    </source>
</evidence>
<dbReference type="Gene3D" id="3.30.450.20">
    <property type="entry name" value="PAS domain"/>
    <property type="match status" value="1"/>
</dbReference>
<dbReference type="FunFam" id="3.30.70.270:FF:000001">
    <property type="entry name" value="Diguanylate cyclase domain protein"/>
    <property type="match status" value="1"/>
</dbReference>
<dbReference type="InterPro" id="IPR035919">
    <property type="entry name" value="EAL_sf"/>
</dbReference>
<keyword evidence="1" id="KW-0472">Membrane</keyword>
<dbReference type="SUPFAM" id="SSF55785">
    <property type="entry name" value="PYP-like sensor domain (PAS domain)"/>
    <property type="match status" value="1"/>
</dbReference>
<dbReference type="PANTHER" id="PTHR44757:SF2">
    <property type="entry name" value="BIOFILM ARCHITECTURE MAINTENANCE PROTEIN MBAA"/>
    <property type="match status" value="1"/>
</dbReference>
<dbReference type="PROSITE" id="PS50112">
    <property type="entry name" value="PAS"/>
    <property type="match status" value="1"/>
</dbReference>
<reference evidence="7" key="2">
    <citation type="submission" date="2017-09" db="EMBL/GenBank/DDBJ databases">
        <authorList>
            <person name="Perez-Cataluna A."/>
            <person name="Figueras M.J."/>
            <person name="Salas-Masso N."/>
        </authorList>
    </citation>
    <scope>NUCLEOTIDE SEQUENCE</scope>
    <source>
        <strain evidence="7">CECT 7727</strain>
    </source>
</reference>
<gene>
    <name evidence="6" type="ORF">AMRN_1004</name>
    <name evidence="7" type="ORF">CPH92_04140</name>
</gene>
<dbReference type="InterPro" id="IPR000160">
    <property type="entry name" value="GGDEF_dom"/>
</dbReference>
<dbReference type="PANTHER" id="PTHR44757">
    <property type="entry name" value="DIGUANYLATE CYCLASE DGCP"/>
    <property type="match status" value="1"/>
</dbReference>
<dbReference type="Gene3D" id="3.20.20.450">
    <property type="entry name" value="EAL domain"/>
    <property type="match status" value="1"/>
</dbReference>
<dbReference type="SUPFAM" id="SSF55073">
    <property type="entry name" value="Nucleotide cyclase"/>
    <property type="match status" value="1"/>
</dbReference>
<evidence type="ECO:0000259" key="2">
    <source>
        <dbReference type="PROSITE" id="PS50112"/>
    </source>
</evidence>
<dbReference type="CDD" id="cd01949">
    <property type="entry name" value="GGDEF"/>
    <property type="match status" value="1"/>
</dbReference>
<dbReference type="Pfam" id="PF00990">
    <property type="entry name" value="GGDEF"/>
    <property type="match status" value="1"/>
</dbReference>
<dbReference type="KEGG" id="amar:AMRN_1004"/>
<keyword evidence="1" id="KW-0812">Transmembrane</keyword>
<feature type="domain" description="GGDEF" evidence="5">
    <location>
        <begin position="669"/>
        <end position="807"/>
    </location>
</feature>
<evidence type="ECO:0000313" key="7">
    <source>
        <dbReference type="EMBL" id="PHO15958.1"/>
    </source>
</evidence>
<dbReference type="SMART" id="SM00267">
    <property type="entry name" value="GGDEF"/>
    <property type="match status" value="1"/>
</dbReference>
<accession>A0A347TJH7</accession>
<feature type="domain" description="PAS" evidence="2">
    <location>
        <begin position="527"/>
        <end position="558"/>
    </location>
</feature>
<dbReference type="CDD" id="cd01948">
    <property type="entry name" value="EAL"/>
    <property type="match status" value="1"/>
</dbReference>
<feature type="domain" description="PAC" evidence="3">
    <location>
        <begin position="585"/>
        <end position="637"/>
    </location>
</feature>
<dbReference type="InterPro" id="IPR000014">
    <property type="entry name" value="PAS"/>
</dbReference>
<feature type="transmembrane region" description="Helical" evidence="1">
    <location>
        <begin position="305"/>
        <end position="326"/>
    </location>
</feature>
<dbReference type="Pfam" id="PF13185">
    <property type="entry name" value="GAF_2"/>
    <property type="match status" value="1"/>
</dbReference>
<dbReference type="InterPro" id="IPR000700">
    <property type="entry name" value="PAS-assoc_C"/>
</dbReference>
<dbReference type="Pfam" id="PF08376">
    <property type="entry name" value="NIT"/>
    <property type="match status" value="1"/>
</dbReference>
<dbReference type="NCBIfam" id="TIGR00229">
    <property type="entry name" value="sensory_box"/>
    <property type="match status" value="1"/>
</dbReference>
<dbReference type="PROSITE" id="PS50883">
    <property type="entry name" value="EAL"/>
    <property type="match status" value="1"/>
</dbReference>
<dbReference type="InterPro" id="IPR043128">
    <property type="entry name" value="Rev_trsase/Diguanyl_cyclase"/>
</dbReference>
<dbReference type="InterPro" id="IPR003018">
    <property type="entry name" value="GAF"/>
</dbReference>
<evidence type="ECO:0000313" key="9">
    <source>
        <dbReference type="Proteomes" id="UP000264693"/>
    </source>
</evidence>
<organism evidence="6 9">
    <name type="scientific">Malaciobacter marinus</name>
    <dbReference type="NCBI Taxonomy" id="505249"/>
    <lineage>
        <taxon>Bacteria</taxon>
        <taxon>Pseudomonadati</taxon>
        <taxon>Campylobacterota</taxon>
        <taxon>Epsilonproteobacteria</taxon>
        <taxon>Campylobacterales</taxon>
        <taxon>Arcobacteraceae</taxon>
        <taxon>Malaciobacter</taxon>
    </lineage>
</organism>
<dbReference type="SMART" id="SM00086">
    <property type="entry name" value="PAC"/>
    <property type="match status" value="1"/>
</dbReference>
<dbReference type="PROSITE" id="PS50887">
    <property type="entry name" value="GGDEF"/>
    <property type="match status" value="1"/>
</dbReference>
<dbReference type="Proteomes" id="UP000224740">
    <property type="component" value="Unassembled WGS sequence"/>
</dbReference>
<reference evidence="6 9" key="3">
    <citation type="submission" date="2018-08" db="EMBL/GenBank/DDBJ databases">
        <title>Complete genome of the Arcobacter marinus type strain JCM 15502.</title>
        <authorList>
            <person name="Miller W.G."/>
            <person name="Yee E."/>
            <person name="Huynh S."/>
            <person name="Parker C.T."/>
        </authorList>
    </citation>
    <scope>NUCLEOTIDE SEQUENCE [LARGE SCALE GENOMIC DNA]</scope>
    <source>
        <strain evidence="6 9">JCM 15502</strain>
    </source>
</reference>
<dbReference type="Gene3D" id="3.30.70.270">
    <property type="match status" value="1"/>
</dbReference>
<sequence length="1070" mass="124402">MKSKTLYKMILIILIPTVGMIFFSSIYIYNKYKTLDRLDTIDLHINYVLNAEFLLNNLQKERGMSAGYIGSIGKKFKEDLIFQKKQTNKSKKFFDDFILKHDFNSQKEKSHIKKIQNELFKLEKLRNRVFKLDIDLTNELKSYNLMTNAIIDSITVLLTSNVNNNISNKLLAALYLINTKEYAGLERAILSNSFSKKYLEKDDFMKIIKLISLQNNNIKNFKNVISIQELNFFYSTFNSKLIEDVLSYREKIYKLDNSKTLDVDAKNWWDISTKRIDALGTTIEYFMKAVLKEAKQLKTYTINSLIYSFILWLIGIFASIFSIFALRKITKQENQNLKSLKKQKKIYNILNNANELIIYNYTMEEVLNKACSFATKELDLSLSFICLLNKKQELQIVESNGKNKNILSKLEINNKNKIYKKSLIERKNLIINNTKEDKSSFDLTTEKINEINSIAVYPLYKKDKSMGIMAFCSKDVDFFDEEIITIFDKMTNDLSYGLEKEENEKLRLEYEEEIKLASYSFDSQEAMAITDANANIIKVNTSFTKITGYTNSEAIGNNPKILKSGKHSKEFYEKLWSDILNYGSWSGEIYNKRKNGEIYPERATITAIKNNMGKTTHFIAQFFDITEIKRSQERLIHQIQTDSLTGLYNRTILNEKLNQAIALATRHKIFGGVIFIDLDNFKYINDSLGHDIGDLFLIEIAKRIKGCSRVDDIVIRLGGDEFVILVQNISMQKEEAIINIEKFANKILNSLDNPIKIDNHKLTTTSSIGVALFPENNKNSIDIIKNADAAMYLSKEQGKNRVMFYHEDLDKKTRNYLRIENELREAIKEDQFELYYQKKYDYEKKKVLGFEALIRWNHPTKKILYPDNFLDVAKKSDLIIQIGKWVLKTVINQISDWKKQNIDLDDIKVSINISLLEFSHPEFLNSIKKIIKESNFDTKYLEFEIDEASIFKDLNLAIKRITQLKELGISCSIDGFGVGYSSLNSISKIPVDTIKLNKDFLRQKDVLVNDSIINMVIEIAQKLNLKLIIEGVEKKEEIDYLIEKNSYLYQGYYFSKPLKAKDATFLLNKR</sequence>
<dbReference type="InterPro" id="IPR035965">
    <property type="entry name" value="PAS-like_dom_sf"/>
</dbReference>
<dbReference type="EMBL" id="CP032101">
    <property type="protein sequence ID" value="AXX86755.1"/>
    <property type="molecule type" value="Genomic_DNA"/>
</dbReference>
<dbReference type="InterPro" id="IPR001610">
    <property type="entry name" value="PAC"/>
</dbReference>
<dbReference type="Pfam" id="PF13426">
    <property type="entry name" value="PAS_9"/>
    <property type="match status" value="1"/>
</dbReference>
<dbReference type="Proteomes" id="UP000264693">
    <property type="component" value="Chromosome"/>
</dbReference>
<evidence type="ECO:0000313" key="6">
    <source>
        <dbReference type="EMBL" id="AXX86755.1"/>
    </source>
</evidence>
<dbReference type="Gene3D" id="3.30.450.40">
    <property type="match status" value="1"/>
</dbReference>
<dbReference type="CDD" id="cd00130">
    <property type="entry name" value="PAS"/>
    <property type="match status" value="1"/>
</dbReference>
<evidence type="ECO:0000259" key="5">
    <source>
        <dbReference type="PROSITE" id="PS50887"/>
    </source>
</evidence>
<keyword evidence="8" id="KW-1185">Reference proteome</keyword>
<dbReference type="InterPro" id="IPR052155">
    <property type="entry name" value="Biofilm_reg_signaling"/>
</dbReference>
<feature type="domain" description="EAL" evidence="4">
    <location>
        <begin position="816"/>
        <end position="1070"/>
    </location>
</feature>
<dbReference type="EMBL" id="NXAO01000016">
    <property type="protein sequence ID" value="PHO15958.1"/>
    <property type="molecule type" value="Genomic_DNA"/>
</dbReference>
<dbReference type="GO" id="GO:0003824">
    <property type="term" value="F:catalytic activity"/>
    <property type="evidence" value="ECO:0007669"/>
    <property type="project" value="UniProtKB-ARBA"/>
</dbReference>
<dbReference type="InterPro" id="IPR001633">
    <property type="entry name" value="EAL_dom"/>
</dbReference>
<proteinExistence type="predicted"/>
<dbReference type="SUPFAM" id="SSF55781">
    <property type="entry name" value="GAF domain-like"/>
    <property type="match status" value="1"/>
</dbReference>
<dbReference type="NCBIfam" id="TIGR00254">
    <property type="entry name" value="GGDEF"/>
    <property type="match status" value="1"/>
</dbReference>
<evidence type="ECO:0000313" key="8">
    <source>
        <dbReference type="Proteomes" id="UP000224740"/>
    </source>
</evidence>
<evidence type="ECO:0000259" key="3">
    <source>
        <dbReference type="PROSITE" id="PS50113"/>
    </source>
</evidence>
<feature type="transmembrane region" description="Helical" evidence="1">
    <location>
        <begin position="6"/>
        <end position="29"/>
    </location>
</feature>
<dbReference type="AlphaFoldDB" id="A0A347TJH7"/>
<reference evidence="8" key="1">
    <citation type="submission" date="2017-09" db="EMBL/GenBank/DDBJ databases">
        <title>Arcobacter canalis sp. nov., a new species isolated from a water canal contaminated with urban sewage.</title>
        <authorList>
            <person name="Perez-Cataluna A."/>
            <person name="Salas-Masso N."/>
            <person name="Figueras M.J."/>
        </authorList>
    </citation>
    <scope>NUCLEOTIDE SEQUENCE [LARGE SCALE GENOMIC DNA]</scope>
    <source>
        <strain evidence="8">CECT 7727</strain>
    </source>
</reference>
<dbReference type="InterPro" id="IPR013587">
    <property type="entry name" value="Nitrate/nitrite_sensing"/>
</dbReference>
<dbReference type="RefSeq" id="WP_099310513.1">
    <property type="nucleotide sequence ID" value="NZ_CP032101.1"/>
</dbReference>
<dbReference type="SMART" id="SM00052">
    <property type="entry name" value="EAL"/>
    <property type="match status" value="1"/>
</dbReference>
<protein>
    <submittedName>
        <fullName evidence="6">Multi-sensor domain-containing diguanylate cyclase/phosphodiesterase</fullName>
    </submittedName>
</protein>
<dbReference type="InterPro" id="IPR029016">
    <property type="entry name" value="GAF-like_dom_sf"/>
</dbReference>
<dbReference type="InterPro" id="IPR029787">
    <property type="entry name" value="Nucleotide_cyclase"/>
</dbReference>
<dbReference type="PROSITE" id="PS50113">
    <property type="entry name" value="PAC"/>
    <property type="match status" value="1"/>
</dbReference>
<name>A0A347TJH7_9BACT</name>
<keyword evidence="1" id="KW-1133">Transmembrane helix</keyword>
<dbReference type="SUPFAM" id="SSF141868">
    <property type="entry name" value="EAL domain-like"/>
    <property type="match status" value="1"/>
</dbReference>